<dbReference type="Proteomes" id="UP000050901">
    <property type="component" value="Unassembled WGS sequence"/>
</dbReference>
<dbReference type="Pfam" id="PF13538">
    <property type="entry name" value="UvrD_C_2"/>
    <property type="match status" value="1"/>
</dbReference>
<dbReference type="Pfam" id="PF13245">
    <property type="entry name" value="AAA_19"/>
    <property type="match status" value="1"/>
</dbReference>
<reference evidence="5 6" key="1">
    <citation type="journal article" date="2015" name="Genome Announc.">
        <title>Expanding the biotechnology potential of lactobacilli through comparative genomics of 213 strains and associated genera.</title>
        <authorList>
            <person name="Sun Z."/>
            <person name="Harris H.M."/>
            <person name="McCann A."/>
            <person name="Guo C."/>
            <person name="Argimon S."/>
            <person name="Zhang W."/>
            <person name="Yang X."/>
            <person name="Jeffery I.B."/>
            <person name="Cooney J.C."/>
            <person name="Kagawa T.F."/>
            <person name="Liu W."/>
            <person name="Song Y."/>
            <person name="Salvetti E."/>
            <person name="Wrobel A."/>
            <person name="Rasinkangas P."/>
            <person name="Parkhill J."/>
            <person name="Rea M.C."/>
            <person name="O'Sullivan O."/>
            <person name="Ritari J."/>
            <person name="Douillard F.P."/>
            <person name="Paul Ross R."/>
            <person name="Yang R."/>
            <person name="Briner A.E."/>
            <person name="Felis G.E."/>
            <person name="de Vos W.M."/>
            <person name="Barrangou R."/>
            <person name="Klaenhammer T.R."/>
            <person name="Caufield P.W."/>
            <person name="Cui Y."/>
            <person name="Zhang H."/>
            <person name="O'Toole P.W."/>
        </authorList>
    </citation>
    <scope>NUCLEOTIDE SEQUENCE [LARGE SCALE GENOMIC DNA]</scope>
    <source>
        <strain evidence="5 6">DSM 13345</strain>
    </source>
</reference>
<dbReference type="Gene3D" id="2.30.30.940">
    <property type="match status" value="1"/>
</dbReference>
<dbReference type="GO" id="GO:0003677">
    <property type="term" value="F:DNA binding"/>
    <property type="evidence" value="ECO:0007669"/>
    <property type="project" value="UniProtKB-UniRule"/>
</dbReference>
<keyword evidence="3" id="KW-0378">Hydrolase</keyword>
<dbReference type="SUPFAM" id="SSF52540">
    <property type="entry name" value="P-loop containing nucleoside triphosphate hydrolases"/>
    <property type="match status" value="2"/>
</dbReference>
<dbReference type="PANTHER" id="PTHR43788">
    <property type="entry name" value="DNA2/NAM7 HELICASE FAMILY MEMBER"/>
    <property type="match status" value="1"/>
</dbReference>
<evidence type="ECO:0000256" key="1">
    <source>
        <dbReference type="ARBA" id="ARBA00022741"/>
    </source>
</evidence>
<feature type="domain" description="AAA+ ATPase" evidence="4">
    <location>
        <begin position="355"/>
        <end position="727"/>
    </location>
</feature>
<dbReference type="EC" id="5.6.2.3" evidence="3"/>
<dbReference type="SMART" id="SM00382">
    <property type="entry name" value="AAA"/>
    <property type="match status" value="1"/>
</dbReference>
<comment type="catalytic activity">
    <reaction evidence="3">
        <text>ATP + H2O = ADP + phosphate + H(+)</text>
        <dbReference type="Rhea" id="RHEA:13065"/>
        <dbReference type="ChEBI" id="CHEBI:15377"/>
        <dbReference type="ChEBI" id="CHEBI:15378"/>
        <dbReference type="ChEBI" id="CHEBI:30616"/>
        <dbReference type="ChEBI" id="CHEBI:43474"/>
        <dbReference type="ChEBI" id="CHEBI:456216"/>
        <dbReference type="EC" id="5.6.2.3"/>
    </reaction>
</comment>
<dbReference type="InterPro" id="IPR055446">
    <property type="entry name" value="RecD2_N_OB"/>
</dbReference>
<protein>
    <recommendedName>
        <fullName evidence="3">ATP-dependent RecD2 DNA helicase</fullName>
        <ecNumber evidence="3">5.6.2.3</ecNumber>
    </recommendedName>
    <alternativeName>
        <fullName evidence="3">DNA 5'-3' helicase subunit RecD2</fullName>
    </alternativeName>
</protein>
<keyword evidence="2 3" id="KW-0067">ATP-binding</keyword>
<dbReference type="GO" id="GO:0043139">
    <property type="term" value="F:5'-3' DNA helicase activity"/>
    <property type="evidence" value="ECO:0007669"/>
    <property type="project" value="UniProtKB-UniRule"/>
</dbReference>
<dbReference type="InterPro" id="IPR050534">
    <property type="entry name" value="Coronavir_polyprotein_1ab"/>
</dbReference>
<dbReference type="InterPro" id="IPR029493">
    <property type="entry name" value="RecD2-like_HHH"/>
</dbReference>
<gene>
    <name evidence="3" type="primary">recD2</name>
    <name evidence="5" type="ORF">FC47_GL000336</name>
</gene>
<dbReference type="RefSeq" id="WP_006499719.1">
    <property type="nucleotide sequence ID" value="NZ_AZEQ01000011.1"/>
</dbReference>
<dbReference type="CDD" id="cd17933">
    <property type="entry name" value="DEXSc_RecD-like"/>
    <property type="match status" value="1"/>
</dbReference>
<dbReference type="InterPro" id="IPR041451">
    <property type="entry name" value="RecD2_SH13"/>
</dbReference>
<comment type="caution">
    <text evidence="5">The sequence shown here is derived from an EMBL/GenBank/DDBJ whole genome shotgun (WGS) entry which is preliminary data.</text>
</comment>
<proteinExistence type="inferred from homology"/>
<comment type="function">
    <text evidence="3">DNA-dependent ATPase and ATP-dependent 5'-3' DNA helicase. Has no activity on blunt DNA or DNA with 3'-overhangs, requires at least 10 bases of 5'-ssDNA for helicase activity.</text>
</comment>
<sequence>MAKSKSASAKESLRGTVNFIKFAKEEGPRAFRICVVDVEEASFPWSEMEITVKGPLGDIKKHQMYEFTGRLVDNANYGRQFEAARCQIALPQSEDELTGTLNQAGIAVTDAAEISHRLFKKFGKKAVAKTVDDPKRLEKIKISNEADRKLAADYFNARHDEHQMNDELVEWLAKLGFKDRLSERIINKYGADTMKVIKENPYQLVLDIDRIGFGRADFAAGVLGIAPDDPRRIAAALLEVLNQETMNQGATYVSQKTLIARAMGQLGNVSDAALFENELAELIKTHQLQAEDAEHIYPRFLYNSEWLIAEHLHRILFTEAKVDEKRVDEAVQTAEKAARIDYDQQQKKAIKMALESKVLLLTGGPGTGKTTIIRGIVNSFAQLHGVDDEEIILAAPTGRAAQQMAAATKMPASTIHHLLGLTGQETPSKMTASRLKGSLLIVDEMSMVDTLLFKTLVAAIPQTMHVVLVGDQDQLPSVGPGQVFRDLLSFAQLPQVRLTQIHRQSAKSTIIPLSKSINEGQVPADLFKQALPDRSFIPTDAQNAGRFINQLMDWGLSQPGCDLMNVQVLIPMHKGIAGIDQQNRNLQDHLNPASPNRQEVKFGETVFRKGDKVIQTVNDPSNNVYNGDMGIIAAIEGGDNAPQTKSAKKPLKVTVRFNNDNEVSYNRKELANLQLAYCVTIHKSQGSQFKMVILLMLANYRLMYQRNLLYTGVTRATDFLLLLGQPEAFQDCIQQPPLARHTMLPDRLLKVWQQPDFYRAPEPVSDDEGINLFANVPKAEAIDFLKHHHQNSDPQAQPQPAAQLPDRLTARLIEQEAIDPMIGMQNVTPNDD</sequence>
<dbReference type="InterPro" id="IPR003593">
    <property type="entry name" value="AAA+_ATPase"/>
</dbReference>
<keyword evidence="3" id="KW-0347">Helicase</keyword>
<dbReference type="InterPro" id="IPR027417">
    <property type="entry name" value="P-loop_NTPase"/>
</dbReference>
<dbReference type="HAMAP" id="MF_01488">
    <property type="entry name" value="RecD2"/>
    <property type="match status" value="1"/>
</dbReference>
<dbReference type="GO" id="GO:0016887">
    <property type="term" value="F:ATP hydrolysis activity"/>
    <property type="evidence" value="ECO:0007669"/>
    <property type="project" value="RHEA"/>
</dbReference>
<organism evidence="5 6">
    <name type="scientific">Limosilactobacillus mucosae DSM 13345</name>
    <dbReference type="NCBI Taxonomy" id="1423771"/>
    <lineage>
        <taxon>Bacteria</taxon>
        <taxon>Bacillati</taxon>
        <taxon>Bacillota</taxon>
        <taxon>Bacilli</taxon>
        <taxon>Lactobacillales</taxon>
        <taxon>Lactobacillaceae</taxon>
        <taxon>Limosilactobacillus</taxon>
    </lineage>
</organism>
<evidence type="ECO:0000313" key="5">
    <source>
        <dbReference type="EMBL" id="KRL25487.1"/>
    </source>
</evidence>
<keyword evidence="1 3" id="KW-0547">Nucleotide-binding</keyword>
<dbReference type="NCBIfam" id="TIGR01448">
    <property type="entry name" value="recD_rel"/>
    <property type="match status" value="1"/>
</dbReference>
<accession>A0A0R1NZW1</accession>
<dbReference type="CDD" id="cd18809">
    <property type="entry name" value="SF1_C_RecD"/>
    <property type="match status" value="1"/>
</dbReference>
<dbReference type="EMBL" id="AZEQ01000011">
    <property type="protein sequence ID" value="KRL25487.1"/>
    <property type="molecule type" value="Genomic_DNA"/>
</dbReference>
<dbReference type="Pfam" id="PF18335">
    <property type="entry name" value="SH3_13"/>
    <property type="match status" value="1"/>
</dbReference>
<keyword evidence="3" id="KW-0413">Isomerase</keyword>
<dbReference type="GO" id="GO:0005524">
    <property type="term" value="F:ATP binding"/>
    <property type="evidence" value="ECO:0007669"/>
    <property type="project" value="UniProtKB-UniRule"/>
</dbReference>
<dbReference type="Gene3D" id="3.40.50.300">
    <property type="entry name" value="P-loop containing nucleotide triphosphate hydrolases"/>
    <property type="match status" value="2"/>
</dbReference>
<feature type="binding site" evidence="3">
    <location>
        <begin position="366"/>
        <end position="370"/>
    </location>
    <ligand>
        <name>ATP</name>
        <dbReference type="ChEBI" id="CHEBI:30616"/>
    </ligand>
</feature>
<dbReference type="GO" id="GO:0017116">
    <property type="term" value="F:single-stranded DNA helicase activity"/>
    <property type="evidence" value="ECO:0007669"/>
    <property type="project" value="TreeGrafter"/>
</dbReference>
<evidence type="ECO:0000256" key="2">
    <source>
        <dbReference type="ARBA" id="ARBA00022840"/>
    </source>
</evidence>
<comment type="similarity">
    <text evidence="3">Belongs to the RecD family. RecD2 subfamily.</text>
</comment>
<evidence type="ECO:0000256" key="3">
    <source>
        <dbReference type="HAMAP-Rule" id="MF_01488"/>
    </source>
</evidence>
<dbReference type="Pfam" id="PF14490">
    <property type="entry name" value="HHH_RecD2"/>
    <property type="match status" value="1"/>
</dbReference>
<dbReference type="PATRIC" id="fig|1423771.3.peg.344"/>
<dbReference type="GO" id="GO:0006310">
    <property type="term" value="P:DNA recombination"/>
    <property type="evidence" value="ECO:0007669"/>
    <property type="project" value="InterPro"/>
</dbReference>
<dbReference type="InterPro" id="IPR027785">
    <property type="entry name" value="UvrD-like_helicase_C"/>
</dbReference>
<dbReference type="GO" id="GO:0009338">
    <property type="term" value="C:exodeoxyribonuclease V complex"/>
    <property type="evidence" value="ECO:0007669"/>
    <property type="project" value="TreeGrafter"/>
</dbReference>
<keyword evidence="3" id="KW-0238">DNA-binding</keyword>
<dbReference type="InterPro" id="IPR006345">
    <property type="entry name" value="RecD2"/>
</dbReference>
<dbReference type="Gene3D" id="1.10.10.2220">
    <property type="match status" value="1"/>
</dbReference>
<name>A0A0R1NZW1_LIMMU</name>
<dbReference type="PANTHER" id="PTHR43788:SF6">
    <property type="entry name" value="DNA HELICASE B"/>
    <property type="match status" value="1"/>
</dbReference>
<evidence type="ECO:0000313" key="6">
    <source>
        <dbReference type="Proteomes" id="UP000050901"/>
    </source>
</evidence>
<dbReference type="Pfam" id="PF23139">
    <property type="entry name" value="OB_YrrC"/>
    <property type="match status" value="1"/>
</dbReference>
<evidence type="ECO:0000259" key="4">
    <source>
        <dbReference type="SMART" id="SM00382"/>
    </source>
</evidence>
<dbReference type="AlphaFoldDB" id="A0A0R1NZW1"/>